<evidence type="ECO:0000256" key="2">
    <source>
        <dbReference type="ARBA" id="ARBA00022581"/>
    </source>
</evidence>
<dbReference type="Pfam" id="PF11133">
    <property type="entry name" value="Phage_head_fibr"/>
    <property type="match status" value="1"/>
</dbReference>
<comment type="subcellular location">
    <subcellularLocation>
        <location evidence="1">Virion</location>
    </subcellularLocation>
</comment>
<gene>
    <name evidence="3" type="ORF">H9698_10525</name>
</gene>
<accession>A0A9D2Q778</accession>
<evidence type="ECO:0000256" key="1">
    <source>
        <dbReference type="ARBA" id="ARBA00004328"/>
    </source>
</evidence>
<dbReference type="EMBL" id="DWWA01000053">
    <property type="protein sequence ID" value="HJC73208.1"/>
    <property type="molecule type" value="Genomic_DNA"/>
</dbReference>
<dbReference type="AlphaFoldDB" id="A0A9D2Q778"/>
<evidence type="ECO:0008006" key="5">
    <source>
        <dbReference type="Google" id="ProtNLM"/>
    </source>
</evidence>
<proteinExistence type="predicted"/>
<dbReference type="Gene3D" id="6.10.140.1630">
    <property type="match status" value="1"/>
</dbReference>
<sequence>MTISQALQKLYKKITTHESTETNIAALIADLAQNYPESDGGASVSIDKTLTQEGQAADAKTVGDKLAEKLDKSAALTVDATLAQAGKAADAQAVGTKLSEKVDKTTAATKEALGLVKQASAVADAAGEQPTKAEFNALLAALRAAGVLAAS</sequence>
<reference evidence="3" key="1">
    <citation type="journal article" date="2021" name="PeerJ">
        <title>Extensive microbial diversity within the chicken gut microbiome revealed by metagenomics and culture.</title>
        <authorList>
            <person name="Gilroy R."/>
            <person name="Ravi A."/>
            <person name="Getino M."/>
            <person name="Pursley I."/>
            <person name="Horton D.L."/>
            <person name="Alikhan N.F."/>
            <person name="Baker D."/>
            <person name="Gharbi K."/>
            <person name="Hall N."/>
            <person name="Watson M."/>
            <person name="Adriaenssens E.M."/>
            <person name="Foster-Nyarko E."/>
            <person name="Jarju S."/>
            <person name="Secka A."/>
            <person name="Antonio M."/>
            <person name="Oren A."/>
            <person name="Chaudhuri R.R."/>
            <person name="La Ragione R."/>
            <person name="Hildebrand F."/>
            <person name="Pallen M.J."/>
        </authorList>
    </citation>
    <scope>NUCLEOTIDE SEQUENCE</scope>
    <source>
        <strain evidence="3">5933</strain>
    </source>
</reference>
<protein>
    <recommendedName>
        <fullName evidence="5">Head fiber protein</fullName>
    </recommendedName>
</protein>
<comment type="caution">
    <text evidence="3">The sequence shown here is derived from an EMBL/GenBank/DDBJ whole genome shotgun (WGS) entry which is preliminary data.</text>
</comment>
<dbReference type="Proteomes" id="UP000823918">
    <property type="component" value="Unassembled WGS sequence"/>
</dbReference>
<evidence type="ECO:0000313" key="3">
    <source>
        <dbReference type="EMBL" id="HJC73208.1"/>
    </source>
</evidence>
<dbReference type="InterPro" id="IPR022741">
    <property type="entry name" value="Phage_B103_Gp8"/>
</dbReference>
<reference evidence="3" key="2">
    <citation type="submission" date="2021-04" db="EMBL/GenBank/DDBJ databases">
        <authorList>
            <person name="Gilroy R."/>
        </authorList>
    </citation>
    <scope>NUCLEOTIDE SEQUENCE</scope>
    <source>
        <strain evidence="3">5933</strain>
    </source>
</reference>
<organism evidence="3 4">
    <name type="scientific">Candidatus Ruthenibacterium merdavium</name>
    <dbReference type="NCBI Taxonomy" id="2838752"/>
    <lineage>
        <taxon>Bacteria</taxon>
        <taxon>Bacillati</taxon>
        <taxon>Bacillota</taxon>
        <taxon>Clostridia</taxon>
        <taxon>Eubacteriales</taxon>
        <taxon>Oscillospiraceae</taxon>
        <taxon>Ruthenibacterium</taxon>
    </lineage>
</organism>
<name>A0A9D2Q778_9FIRM</name>
<keyword evidence="2" id="KW-0945">Host-virus interaction</keyword>
<evidence type="ECO:0000313" key="4">
    <source>
        <dbReference type="Proteomes" id="UP000823918"/>
    </source>
</evidence>